<dbReference type="Pfam" id="PF02195">
    <property type="entry name" value="ParB_N"/>
    <property type="match status" value="1"/>
</dbReference>
<name>A0A1M4ZAC8_9FIRM</name>
<comment type="similarity">
    <text evidence="1">Belongs to the ParB family.</text>
</comment>
<evidence type="ECO:0000256" key="1">
    <source>
        <dbReference type="ARBA" id="ARBA00006295"/>
    </source>
</evidence>
<dbReference type="Proteomes" id="UP000184114">
    <property type="component" value="Unassembled WGS sequence"/>
</dbReference>
<dbReference type="InterPro" id="IPR050336">
    <property type="entry name" value="Chromosome_partition/occlusion"/>
</dbReference>
<dbReference type="AlphaFoldDB" id="A0A1M4ZAC8"/>
<organism evidence="3 4">
    <name type="scientific">Tissierella praeacuta DSM 18095</name>
    <dbReference type="NCBI Taxonomy" id="1123404"/>
    <lineage>
        <taxon>Bacteria</taxon>
        <taxon>Bacillati</taxon>
        <taxon>Bacillota</taxon>
        <taxon>Tissierellia</taxon>
        <taxon>Tissierellales</taxon>
        <taxon>Tissierellaceae</taxon>
        <taxon>Tissierella</taxon>
    </lineage>
</organism>
<dbReference type="SUPFAM" id="SSF109709">
    <property type="entry name" value="KorB DNA-binding domain-like"/>
    <property type="match status" value="1"/>
</dbReference>
<evidence type="ECO:0000313" key="3">
    <source>
        <dbReference type="EMBL" id="SHF14991.1"/>
    </source>
</evidence>
<dbReference type="RefSeq" id="WP_072977735.1">
    <property type="nucleotide sequence ID" value="NZ_FQTY01000023.1"/>
</dbReference>
<dbReference type="GO" id="GO:0003677">
    <property type="term" value="F:DNA binding"/>
    <property type="evidence" value="ECO:0007669"/>
    <property type="project" value="InterPro"/>
</dbReference>
<dbReference type="PANTHER" id="PTHR33375">
    <property type="entry name" value="CHROMOSOME-PARTITIONING PROTEIN PARB-RELATED"/>
    <property type="match status" value="1"/>
</dbReference>
<dbReference type="GO" id="GO:0007059">
    <property type="term" value="P:chromosome segregation"/>
    <property type="evidence" value="ECO:0007669"/>
    <property type="project" value="TreeGrafter"/>
</dbReference>
<reference evidence="4" key="1">
    <citation type="submission" date="2016-11" db="EMBL/GenBank/DDBJ databases">
        <authorList>
            <person name="Varghese N."/>
            <person name="Submissions S."/>
        </authorList>
    </citation>
    <scope>NUCLEOTIDE SEQUENCE [LARGE SCALE GENOMIC DNA]</scope>
    <source>
        <strain evidence="4">DSM 18095</strain>
    </source>
</reference>
<dbReference type="InterPro" id="IPR036086">
    <property type="entry name" value="ParB/Sulfiredoxin_sf"/>
</dbReference>
<dbReference type="SMART" id="SM00470">
    <property type="entry name" value="ParB"/>
    <property type="match status" value="1"/>
</dbReference>
<dbReference type="STRING" id="1123404.SAMN02745784_02972"/>
<dbReference type="PANTHER" id="PTHR33375:SF1">
    <property type="entry name" value="CHROMOSOME-PARTITIONING PROTEIN PARB-RELATED"/>
    <property type="match status" value="1"/>
</dbReference>
<gene>
    <name evidence="3" type="ORF">SAMN02745784_02972</name>
</gene>
<keyword evidence="4" id="KW-1185">Reference proteome</keyword>
<proteinExistence type="inferred from homology"/>
<dbReference type="Gene3D" id="1.10.10.2830">
    <property type="match status" value="1"/>
</dbReference>
<dbReference type="InterPro" id="IPR003115">
    <property type="entry name" value="ParB_N"/>
</dbReference>
<evidence type="ECO:0000259" key="2">
    <source>
        <dbReference type="SMART" id="SM00470"/>
    </source>
</evidence>
<dbReference type="GO" id="GO:0005694">
    <property type="term" value="C:chromosome"/>
    <property type="evidence" value="ECO:0007669"/>
    <property type="project" value="TreeGrafter"/>
</dbReference>
<dbReference type="SUPFAM" id="SSF110849">
    <property type="entry name" value="ParB/Sulfiredoxin"/>
    <property type="match status" value="1"/>
</dbReference>
<evidence type="ECO:0000313" key="4">
    <source>
        <dbReference type="Proteomes" id="UP000184114"/>
    </source>
</evidence>
<accession>A0A1M4ZAC8</accession>
<dbReference type="InterPro" id="IPR004437">
    <property type="entry name" value="ParB/RepB/Spo0J"/>
</dbReference>
<feature type="domain" description="ParB-like N-terminal" evidence="2">
    <location>
        <begin position="3"/>
        <end position="100"/>
    </location>
</feature>
<dbReference type="Gene3D" id="3.90.1530.30">
    <property type="match status" value="1"/>
</dbReference>
<dbReference type="NCBIfam" id="TIGR00180">
    <property type="entry name" value="parB_part"/>
    <property type="match status" value="1"/>
</dbReference>
<protein>
    <submittedName>
        <fullName evidence="3">Chromosome partitioning protein, ParB family</fullName>
    </submittedName>
</protein>
<sequence length="438" mass="51410">MIKLININKIYHHPDNPRKDLGDLTELAESIRQSGILQNLTVVPWDSNMPEYGEEEERYYAVIGNRRLAAAKLAGLEEVPCTISKMDRKTQLATMLLENMQRVDLTIYEQAQGFQMMLDLGESVTNISEKTGFSESTVRRRMKLLELDQDKLKESASRGATLMDYAELEKIEDIELRNKVLEKVGTDDFNWSLRNAIDREKRAKAFAEIIEKLEEFAEKTESSNNLRRVQYFNGYGDDEVVKPEDADEVKYFYEVSQSYITLYKESVDAEKDSDREEKERIKRAKRDARRVELGEISKRAYELRKEFVKGISNTKARKNMDKIIEVAIYAIVERSCNLSYKEVSELLNIDINNKDNEELEWKDIANHIWKQPELNLLLIVHDTIDYRNSTYFDYFCRHTPNNDLDYIYDFLQKLGYKMSEEEKQLQDGTHELFIVEEE</sequence>
<dbReference type="EMBL" id="FQTY01000023">
    <property type="protein sequence ID" value="SHF14991.1"/>
    <property type="molecule type" value="Genomic_DNA"/>
</dbReference>
<dbReference type="GeneID" id="90994021"/>